<feature type="transmembrane region" description="Helical" evidence="1">
    <location>
        <begin position="101"/>
        <end position="123"/>
    </location>
</feature>
<comment type="caution">
    <text evidence="2">The sequence shown here is derived from an EMBL/GenBank/DDBJ whole genome shotgun (WGS) entry which is preliminary data.</text>
</comment>
<dbReference type="InterPro" id="IPR013879">
    <property type="entry name" value="DUF1761"/>
</dbReference>
<organism evidence="2 3">
    <name type="scientific">Solibacillus palustris</name>
    <dbReference type="NCBI Taxonomy" id="2908203"/>
    <lineage>
        <taxon>Bacteria</taxon>
        <taxon>Bacillati</taxon>
        <taxon>Bacillota</taxon>
        <taxon>Bacilli</taxon>
        <taxon>Bacillales</taxon>
        <taxon>Caryophanaceae</taxon>
        <taxon>Solibacillus</taxon>
    </lineage>
</organism>
<keyword evidence="1" id="KW-1133">Transmembrane helix</keyword>
<name>A0ABS9U8V6_9BACL</name>
<evidence type="ECO:0000313" key="3">
    <source>
        <dbReference type="Proteomes" id="UP001316087"/>
    </source>
</evidence>
<feature type="transmembrane region" description="Helical" evidence="1">
    <location>
        <begin position="70"/>
        <end position="89"/>
    </location>
</feature>
<feature type="transmembrane region" description="Helical" evidence="1">
    <location>
        <begin position="44"/>
        <end position="64"/>
    </location>
</feature>
<accession>A0ABS9U8V6</accession>
<keyword evidence="1" id="KW-0812">Transmembrane</keyword>
<keyword evidence="3" id="KW-1185">Reference proteome</keyword>
<reference evidence="2 3" key="1">
    <citation type="submission" date="2022-03" db="EMBL/GenBank/DDBJ databases">
        <authorList>
            <person name="Jo J.-H."/>
            <person name="Im W.-T."/>
        </authorList>
    </citation>
    <scope>NUCLEOTIDE SEQUENCE [LARGE SCALE GENOMIC DNA]</scope>
    <source>
        <strain evidence="2 3">MA9</strain>
    </source>
</reference>
<dbReference type="Proteomes" id="UP001316087">
    <property type="component" value="Unassembled WGS sequence"/>
</dbReference>
<dbReference type="RefSeq" id="WP_241367474.1">
    <property type="nucleotide sequence ID" value="NZ_JAKZFC010000001.1"/>
</dbReference>
<gene>
    <name evidence="2" type="ORF">LZ480_01030</name>
</gene>
<protein>
    <submittedName>
        <fullName evidence="2">DUF1761 domain-containing protein</fullName>
    </submittedName>
</protein>
<evidence type="ECO:0000313" key="2">
    <source>
        <dbReference type="EMBL" id="MCH7320455.1"/>
    </source>
</evidence>
<evidence type="ECO:0000256" key="1">
    <source>
        <dbReference type="SAM" id="Phobius"/>
    </source>
</evidence>
<feature type="transmembrane region" description="Helical" evidence="1">
    <location>
        <begin position="12"/>
        <end position="32"/>
    </location>
</feature>
<dbReference type="Pfam" id="PF08570">
    <property type="entry name" value="DUF1761"/>
    <property type="match status" value="1"/>
</dbReference>
<keyword evidence="1" id="KW-0472">Membrane</keyword>
<proteinExistence type="predicted"/>
<dbReference type="EMBL" id="JAKZFC010000001">
    <property type="protein sequence ID" value="MCH7320455.1"/>
    <property type="molecule type" value="Genomic_DNA"/>
</dbReference>
<sequence length="124" mass="13288">MSIDLSALNYLAILIGGILYMFYGAIYYSILVGKENQSKGALKYVFSVIVAFISSIFIAILVQVTSSNSLLEGAAVGGIIGILISIVYLKNTLFGLVNKRNCLIAIGDHLIIFTLLGALHGLFV</sequence>